<dbReference type="EMBL" id="NRRV01000023">
    <property type="protein sequence ID" value="MBK1631274.1"/>
    <property type="molecule type" value="Genomic_DNA"/>
</dbReference>
<feature type="signal peptide" evidence="2">
    <location>
        <begin position="1"/>
        <end position="20"/>
    </location>
</feature>
<proteinExistence type="predicted"/>
<reference evidence="3 4" key="1">
    <citation type="journal article" date="2020" name="Microorganisms">
        <title>Osmotic Adaptation and Compatible Solute Biosynthesis of Phototrophic Bacteria as Revealed from Genome Analyses.</title>
        <authorList>
            <person name="Imhoff J.F."/>
            <person name="Rahn T."/>
            <person name="Kunzel S."/>
            <person name="Keller A."/>
            <person name="Neulinger S.C."/>
        </authorList>
    </citation>
    <scope>NUCLEOTIDE SEQUENCE [LARGE SCALE GENOMIC DNA]</scope>
    <source>
        <strain evidence="3 4">DSM 6210</strain>
    </source>
</reference>
<name>A0ABS1CHB7_9GAMM</name>
<protein>
    <submittedName>
        <fullName evidence="3">Uncharacterized protein</fullName>
    </submittedName>
</protein>
<feature type="chain" id="PRO_5045716241" evidence="2">
    <location>
        <begin position="21"/>
        <end position="437"/>
    </location>
</feature>
<gene>
    <name evidence="3" type="ORF">CKO31_11095</name>
</gene>
<comment type="caution">
    <text evidence="3">The sequence shown here is derived from an EMBL/GenBank/DDBJ whole genome shotgun (WGS) entry which is preliminary data.</text>
</comment>
<evidence type="ECO:0000313" key="3">
    <source>
        <dbReference type="EMBL" id="MBK1631274.1"/>
    </source>
</evidence>
<keyword evidence="2" id="KW-0732">Signal</keyword>
<evidence type="ECO:0000256" key="1">
    <source>
        <dbReference type="SAM" id="Coils"/>
    </source>
</evidence>
<evidence type="ECO:0000313" key="4">
    <source>
        <dbReference type="Proteomes" id="UP000748752"/>
    </source>
</evidence>
<organism evidence="3 4">
    <name type="scientific">Thiohalocapsa halophila</name>
    <dbReference type="NCBI Taxonomy" id="69359"/>
    <lineage>
        <taxon>Bacteria</taxon>
        <taxon>Pseudomonadati</taxon>
        <taxon>Pseudomonadota</taxon>
        <taxon>Gammaproteobacteria</taxon>
        <taxon>Chromatiales</taxon>
        <taxon>Chromatiaceae</taxon>
        <taxon>Thiohalocapsa</taxon>
    </lineage>
</organism>
<feature type="coiled-coil region" evidence="1">
    <location>
        <begin position="147"/>
        <end position="215"/>
    </location>
</feature>
<dbReference type="Proteomes" id="UP000748752">
    <property type="component" value="Unassembled WGS sequence"/>
</dbReference>
<keyword evidence="1" id="KW-0175">Coiled coil</keyword>
<sequence length="437" mass="49468">MPCPRSLPLVMLLVTIAAVAQDEGGTPPAPEPTPAPELTEQARELWQRSAEQAGTWWERSRDTAGDWWQRSRETWDSAREALTPEQRDAFGEVWTNVVPKLEETVELQEVQRDLPEKAWLRRDQADVEADIDALLDAAVGILSTSPVQQYRERLEALEQTIAEARADIDRFRQKRVVAPETSLMERTVGDYDRLIDEREQTIARAEQELTAIKQQFAAELRGMGLEVSDAQLELLLSTVVGDNIVDLGIVFDNVKAIIAQLETLMRESGEDLASARRYYGMYLVLLRALNQMHLDVEQAIDQRYIPEINDIAKRARALSKETRALKQEHPEKAAVLDANLEAQQLTLEAADVYRRYLKDQGQQVAAARAALQEDIATAWNTYETVRVSGELVNLVRSSQQLLDGLLRRQVPALRPLQNLEMQRELSKLTEQLRASEG</sequence>
<evidence type="ECO:0000256" key="2">
    <source>
        <dbReference type="SAM" id="SignalP"/>
    </source>
</evidence>
<keyword evidence="4" id="KW-1185">Reference proteome</keyword>
<accession>A0ABS1CHB7</accession>